<dbReference type="KEGG" id="kphy:AOZ06_05645"/>
<organism evidence="2 3">
    <name type="scientific">Kibdelosporangium phytohabitans</name>
    <dbReference type="NCBI Taxonomy" id="860235"/>
    <lineage>
        <taxon>Bacteria</taxon>
        <taxon>Bacillati</taxon>
        <taxon>Actinomycetota</taxon>
        <taxon>Actinomycetes</taxon>
        <taxon>Pseudonocardiales</taxon>
        <taxon>Pseudonocardiaceae</taxon>
        <taxon>Kibdelosporangium</taxon>
    </lineage>
</organism>
<evidence type="ECO:0000313" key="2">
    <source>
        <dbReference type="EMBL" id="ALG06479.1"/>
    </source>
</evidence>
<dbReference type="STRING" id="860235.AOZ06_05645"/>
<dbReference type="Proteomes" id="UP000063699">
    <property type="component" value="Chromosome"/>
</dbReference>
<dbReference type="AlphaFoldDB" id="A0A0N7F2Q4"/>
<protein>
    <submittedName>
        <fullName evidence="2">Uncharacterized protein</fullName>
    </submittedName>
</protein>
<proteinExistence type="predicted"/>
<evidence type="ECO:0000256" key="1">
    <source>
        <dbReference type="SAM" id="MobiDB-lite"/>
    </source>
</evidence>
<evidence type="ECO:0000313" key="3">
    <source>
        <dbReference type="Proteomes" id="UP000063699"/>
    </source>
</evidence>
<keyword evidence="3" id="KW-1185">Reference proteome</keyword>
<name>A0A0N7F2Q4_9PSEU</name>
<accession>A0A0N7F2Q4</accession>
<feature type="compositionally biased region" description="Low complexity" evidence="1">
    <location>
        <begin position="66"/>
        <end position="82"/>
    </location>
</feature>
<dbReference type="RefSeq" id="WP_054288452.1">
    <property type="nucleotide sequence ID" value="NZ_CP012752.1"/>
</dbReference>
<dbReference type="EMBL" id="CP012752">
    <property type="protein sequence ID" value="ALG06479.1"/>
    <property type="molecule type" value="Genomic_DNA"/>
</dbReference>
<sequence>MCNGVGEAGLDAVQRIAAELDLSGTRIIGGTADVAATLMRETGMQVWSHRSAPGSRSAMSGCQAGPAPSARSATRSRSSNTPVRSPIAVAVFTFAARADLALPAVDAAIAEAARLAVTDLRSGRL</sequence>
<gene>
    <name evidence="2" type="ORF">AOZ06_05645</name>
</gene>
<reference evidence="2 3" key="1">
    <citation type="submission" date="2015-07" db="EMBL/GenBank/DDBJ databases">
        <title>Genome sequencing of Kibdelosporangium phytohabitans.</title>
        <authorList>
            <person name="Qin S."/>
            <person name="Xing K."/>
        </authorList>
    </citation>
    <scope>NUCLEOTIDE SEQUENCE [LARGE SCALE GENOMIC DNA]</scope>
    <source>
        <strain evidence="2 3">KLBMP1111</strain>
    </source>
</reference>
<feature type="region of interest" description="Disordered" evidence="1">
    <location>
        <begin position="47"/>
        <end position="82"/>
    </location>
</feature>